<evidence type="ECO:0000256" key="2">
    <source>
        <dbReference type="ARBA" id="ARBA00022679"/>
    </source>
</evidence>
<dbReference type="PROSITE" id="PS00584">
    <property type="entry name" value="PFKB_KINASES_2"/>
    <property type="match status" value="1"/>
</dbReference>
<keyword evidence="2" id="KW-0808">Transferase</keyword>
<comment type="pathway">
    <text evidence="7">Carbohydrate acid metabolism; 2-dehydro-3-deoxy-D-gluconate degradation; D-glyceraldehyde 3-phosphate and pyruvate from 2-dehydro-3-deoxy-D-gluconate: step 1/2.</text>
</comment>
<evidence type="ECO:0000256" key="5">
    <source>
        <dbReference type="ARBA" id="ARBA00022840"/>
    </source>
</evidence>
<dbReference type="GO" id="GO:0005829">
    <property type="term" value="C:cytosol"/>
    <property type="evidence" value="ECO:0007669"/>
    <property type="project" value="TreeGrafter"/>
</dbReference>
<evidence type="ECO:0000256" key="12">
    <source>
        <dbReference type="ARBA" id="ARBA00067931"/>
    </source>
</evidence>
<gene>
    <name evidence="16" type="ORF">CHR90_17435</name>
</gene>
<evidence type="ECO:0000256" key="9">
    <source>
        <dbReference type="ARBA" id="ARBA00050729"/>
    </source>
</evidence>
<dbReference type="FunFam" id="3.40.1190.20:FF:000011">
    <property type="entry name" value="2-dehydro-3-deoxygluconokinase, putative"/>
    <property type="match status" value="1"/>
</dbReference>
<evidence type="ECO:0000313" key="17">
    <source>
        <dbReference type="Proteomes" id="UP000216361"/>
    </source>
</evidence>
<evidence type="ECO:0000256" key="13">
    <source>
        <dbReference type="ARBA" id="ARBA00075711"/>
    </source>
</evidence>
<dbReference type="InterPro" id="IPR011611">
    <property type="entry name" value="PfkB_dom"/>
</dbReference>
<dbReference type="InterPro" id="IPR002173">
    <property type="entry name" value="Carboh/pur_kinase_PfkB_CS"/>
</dbReference>
<evidence type="ECO:0000259" key="15">
    <source>
        <dbReference type="Pfam" id="PF00294"/>
    </source>
</evidence>
<keyword evidence="17" id="KW-1185">Reference proteome</keyword>
<organism evidence="16 17">
    <name type="scientific">Elstera cyanobacteriorum</name>
    <dbReference type="NCBI Taxonomy" id="2022747"/>
    <lineage>
        <taxon>Bacteria</taxon>
        <taxon>Pseudomonadati</taxon>
        <taxon>Pseudomonadota</taxon>
        <taxon>Alphaproteobacteria</taxon>
        <taxon>Rhodospirillales</taxon>
        <taxon>Rhodospirillaceae</taxon>
        <taxon>Elstera</taxon>
    </lineage>
</organism>
<dbReference type="EMBL" id="NOXS01000035">
    <property type="protein sequence ID" value="OYQ16764.1"/>
    <property type="molecule type" value="Genomic_DNA"/>
</dbReference>
<dbReference type="Proteomes" id="UP000216361">
    <property type="component" value="Unassembled WGS sequence"/>
</dbReference>
<evidence type="ECO:0000256" key="14">
    <source>
        <dbReference type="ARBA" id="ARBA00080545"/>
    </source>
</evidence>
<accession>A0A255XK53</accession>
<dbReference type="GO" id="GO:0005524">
    <property type="term" value="F:ATP binding"/>
    <property type="evidence" value="ECO:0007669"/>
    <property type="project" value="UniProtKB-KW"/>
</dbReference>
<protein>
    <recommendedName>
        <fullName evidence="12">2-dehydro-3-deoxygluconokinase</fullName>
        <ecNumber evidence="11">2.7.1.45</ecNumber>
    </recommendedName>
    <alternativeName>
        <fullName evidence="13">2-keto-3-deoxygluconokinase</fullName>
    </alternativeName>
    <alternativeName>
        <fullName evidence="14">3-deoxy-2-oxo-D-gluconate kinase</fullName>
    </alternativeName>
    <alternativeName>
        <fullName evidence="8">KDG kinase</fullName>
    </alternativeName>
</protein>
<comment type="catalytic activity">
    <reaction evidence="9">
        <text>2-dehydro-3-deoxy-D-gluconate + ATP = 2-dehydro-3-deoxy-6-phospho-D-gluconate + ADP + H(+)</text>
        <dbReference type="Rhea" id="RHEA:14797"/>
        <dbReference type="ChEBI" id="CHEBI:15378"/>
        <dbReference type="ChEBI" id="CHEBI:30616"/>
        <dbReference type="ChEBI" id="CHEBI:57569"/>
        <dbReference type="ChEBI" id="CHEBI:57990"/>
        <dbReference type="ChEBI" id="CHEBI:456216"/>
        <dbReference type="EC" id="2.7.1.45"/>
    </reaction>
</comment>
<dbReference type="AlphaFoldDB" id="A0A255XK53"/>
<dbReference type="OrthoDB" id="9776822at2"/>
<evidence type="ECO:0000256" key="7">
    <source>
        <dbReference type="ARBA" id="ARBA00043951"/>
    </source>
</evidence>
<dbReference type="Pfam" id="PF00294">
    <property type="entry name" value="PfkB"/>
    <property type="match status" value="1"/>
</dbReference>
<evidence type="ECO:0000313" key="16">
    <source>
        <dbReference type="EMBL" id="OYQ16764.1"/>
    </source>
</evidence>
<name>A0A255XK53_9PROT</name>
<evidence type="ECO:0000256" key="4">
    <source>
        <dbReference type="ARBA" id="ARBA00022777"/>
    </source>
</evidence>
<dbReference type="CDD" id="cd01166">
    <property type="entry name" value="KdgK"/>
    <property type="match status" value="1"/>
</dbReference>
<dbReference type="GO" id="GO:0042840">
    <property type="term" value="P:D-glucuronate catabolic process"/>
    <property type="evidence" value="ECO:0007669"/>
    <property type="project" value="TreeGrafter"/>
</dbReference>
<proteinExistence type="inferred from homology"/>
<comment type="function">
    <text evidence="10">Catalyzes the phosphorylation of 2-keto-3-deoxygluconate (KDG) to produce 2-keto-3-deoxy-6-phosphogluconate (KDPG).</text>
</comment>
<dbReference type="EC" id="2.7.1.45" evidence="11"/>
<evidence type="ECO:0000256" key="3">
    <source>
        <dbReference type="ARBA" id="ARBA00022741"/>
    </source>
</evidence>
<dbReference type="InterPro" id="IPR050306">
    <property type="entry name" value="PfkB_Carbo_kinase"/>
</dbReference>
<dbReference type="InterPro" id="IPR029056">
    <property type="entry name" value="Ribokinase-like"/>
</dbReference>
<keyword evidence="6" id="KW-0119">Carbohydrate metabolism</keyword>
<comment type="caution">
    <text evidence="16">The sequence shown here is derived from an EMBL/GenBank/DDBJ whole genome shotgun (WGS) entry which is preliminary data.</text>
</comment>
<evidence type="ECO:0000256" key="1">
    <source>
        <dbReference type="ARBA" id="ARBA00010688"/>
    </source>
</evidence>
<keyword evidence="5" id="KW-0067">ATP-binding</keyword>
<dbReference type="PANTHER" id="PTHR43085:SF15">
    <property type="entry name" value="2-DEHYDRO-3-DEOXYGLUCONOKINASE"/>
    <property type="match status" value="1"/>
</dbReference>
<dbReference type="GO" id="GO:0019698">
    <property type="term" value="P:D-galacturonate catabolic process"/>
    <property type="evidence" value="ECO:0007669"/>
    <property type="project" value="TreeGrafter"/>
</dbReference>
<dbReference type="SUPFAM" id="SSF53613">
    <property type="entry name" value="Ribokinase-like"/>
    <property type="match status" value="1"/>
</dbReference>
<dbReference type="Gene3D" id="3.40.1190.20">
    <property type="match status" value="1"/>
</dbReference>
<reference evidence="16 17" key="1">
    <citation type="submission" date="2017-07" db="EMBL/GenBank/DDBJ databases">
        <title>Elstera cyanobacteriorum sp. nov., a novel bacterium isolated from cyanobacterial aggregates in a eutrophic lake.</title>
        <authorList>
            <person name="Cai H."/>
        </authorList>
    </citation>
    <scope>NUCLEOTIDE SEQUENCE [LARGE SCALE GENOMIC DNA]</scope>
    <source>
        <strain evidence="16 17">TH019</strain>
    </source>
</reference>
<dbReference type="PANTHER" id="PTHR43085">
    <property type="entry name" value="HEXOKINASE FAMILY MEMBER"/>
    <property type="match status" value="1"/>
</dbReference>
<keyword evidence="3" id="KW-0547">Nucleotide-binding</keyword>
<dbReference type="GO" id="GO:0006974">
    <property type="term" value="P:DNA damage response"/>
    <property type="evidence" value="ECO:0007669"/>
    <property type="project" value="TreeGrafter"/>
</dbReference>
<evidence type="ECO:0000256" key="11">
    <source>
        <dbReference type="ARBA" id="ARBA00066369"/>
    </source>
</evidence>
<evidence type="ECO:0000256" key="10">
    <source>
        <dbReference type="ARBA" id="ARBA00054997"/>
    </source>
</evidence>
<evidence type="ECO:0000256" key="8">
    <source>
        <dbReference type="ARBA" id="ARBA00044254"/>
    </source>
</evidence>
<evidence type="ECO:0000256" key="6">
    <source>
        <dbReference type="ARBA" id="ARBA00023277"/>
    </source>
</evidence>
<feature type="domain" description="Carbohydrate kinase PfkB" evidence="15">
    <location>
        <begin position="5"/>
        <end position="299"/>
    </location>
</feature>
<comment type="similarity">
    <text evidence="1">Belongs to the carbohydrate kinase PfkB family.</text>
</comment>
<dbReference type="GO" id="GO:0008673">
    <property type="term" value="F:2-dehydro-3-deoxygluconokinase activity"/>
    <property type="evidence" value="ECO:0007669"/>
    <property type="project" value="UniProtKB-EC"/>
</dbReference>
<dbReference type="RefSeq" id="WP_094410402.1">
    <property type="nucleotide sequence ID" value="NZ_BMJZ01000003.1"/>
</dbReference>
<keyword evidence="4" id="KW-0418">Kinase</keyword>
<sequence>MSKPRVHCLGEAMLELSAPCLGAATLSFGGDTLNTALYLARLGLPTGYASAMGDDPYSAEVLAAWESEGVGTAAVARLPGALPGLYAIRTDARGERSFAYWRDNSAARQIWRHPQRADWLARVLDCDWLHLSGITLAIAGEDGRAALLAALPAAKARGLRLSFDSNYRPRLWPDVPTTRTAYEAILRFADLSLPGFEDEEPLFGAEDAAALIARHRAYGVAEVVLKAGGPRAWVAADGAAPVLVEGAAVTPVDTTAAGDSFAAGYLAARLTGAMAPEAALAGHRLASVVIQHPGAIIPQSAMP</sequence>